<sequence length="103" mass="11637">GWVFLNTDGFVRLEDDSAAARRAKLCGILDGLNTLIDHGLDKVMIQTDSLEAVMTIWESSTGGSNTALIRRILQLLSLFSHWNLFYIPREENQEADRFAKMAH</sequence>
<dbReference type="InterPro" id="IPR002156">
    <property type="entry name" value="RNaseH_domain"/>
</dbReference>
<dbReference type="PANTHER" id="PTHR47723">
    <property type="entry name" value="OS05G0353850 PROTEIN"/>
    <property type="match status" value="1"/>
</dbReference>
<dbReference type="AlphaFoldDB" id="A0A7J8QMM4"/>
<protein>
    <recommendedName>
        <fullName evidence="1">RNase H type-1 domain-containing protein</fullName>
    </recommendedName>
</protein>
<comment type="caution">
    <text evidence="2">The sequence shown here is derived from an EMBL/GenBank/DDBJ whole genome shotgun (WGS) entry which is preliminary data.</text>
</comment>
<evidence type="ECO:0000313" key="3">
    <source>
        <dbReference type="Proteomes" id="UP000593578"/>
    </source>
</evidence>
<dbReference type="PANTHER" id="PTHR47723:SF19">
    <property type="entry name" value="POLYNUCLEOTIDYL TRANSFERASE, RIBONUCLEASE H-LIKE SUPERFAMILY PROTEIN"/>
    <property type="match status" value="1"/>
</dbReference>
<dbReference type="GO" id="GO:0003676">
    <property type="term" value="F:nucleic acid binding"/>
    <property type="evidence" value="ECO:0007669"/>
    <property type="project" value="InterPro"/>
</dbReference>
<dbReference type="GO" id="GO:0004523">
    <property type="term" value="F:RNA-DNA hybrid ribonuclease activity"/>
    <property type="evidence" value="ECO:0007669"/>
    <property type="project" value="InterPro"/>
</dbReference>
<dbReference type="InterPro" id="IPR053151">
    <property type="entry name" value="RNase_H-like"/>
</dbReference>
<dbReference type="EMBL" id="JABEZZ010000013">
    <property type="protein sequence ID" value="MBA0602819.1"/>
    <property type="molecule type" value="Genomic_DNA"/>
</dbReference>
<gene>
    <name evidence="2" type="ORF">Gorai_002986</name>
</gene>
<evidence type="ECO:0000259" key="1">
    <source>
        <dbReference type="Pfam" id="PF13456"/>
    </source>
</evidence>
<accession>A0A7J8QMM4</accession>
<feature type="non-terminal residue" evidence="2">
    <location>
        <position position="1"/>
    </location>
</feature>
<dbReference type="InterPro" id="IPR044730">
    <property type="entry name" value="RNase_H-like_dom_plant"/>
</dbReference>
<dbReference type="Proteomes" id="UP000593578">
    <property type="component" value="Unassembled WGS sequence"/>
</dbReference>
<organism evidence="2 3">
    <name type="scientific">Gossypium raimondii</name>
    <name type="common">Peruvian cotton</name>
    <name type="synonym">Gossypium klotzschianum subsp. raimondii</name>
    <dbReference type="NCBI Taxonomy" id="29730"/>
    <lineage>
        <taxon>Eukaryota</taxon>
        <taxon>Viridiplantae</taxon>
        <taxon>Streptophyta</taxon>
        <taxon>Embryophyta</taxon>
        <taxon>Tracheophyta</taxon>
        <taxon>Spermatophyta</taxon>
        <taxon>Magnoliopsida</taxon>
        <taxon>eudicotyledons</taxon>
        <taxon>Gunneridae</taxon>
        <taxon>Pentapetalae</taxon>
        <taxon>rosids</taxon>
        <taxon>malvids</taxon>
        <taxon>Malvales</taxon>
        <taxon>Malvaceae</taxon>
        <taxon>Malvoideae</taxon>
        <taxon>Gossypium</taxon>
    </lineage>
</organism>
<dbReference type="Pfam" id="PF13456">
    <property type="entry name" value="RVT_3"/>
    <property type="match status" value="1"/>
</dbReference>
<proteinExistence type="predicted"/>
<dbReference type="CDD" id="cd06222">
    <property type="entry name" value="RNase_H_like"/>
    <property type="match status" value="1"/>
</dbReference>
<dbReference type="InterPro" id="IPR036397">
    <property type="entry name" value="RNaseH_sf"/>
</dbReference>
<dbReference type="SUPFAM" id="SSF53098">
    <property type="entry name" value="Ribonuclease H-like"/>
    <property type="match status" value="1"/>
</dbReference>
<evidence type="ECO:0000313" key="2">
    <source>
        <dbReference type="EMBL" id="MBA0602819.1"/>
    </source>
</evidence>
<feature type="domain" description="RNase H type-1" evidence="1">
    <location>
        <begin position="2"/>
        <end position="102"/>
    </location>
</feature>
<dbReference type="Gene3D" id="3.30.420.10">
    <property type="entry name" value="Ribonuclease H-like superfamily/Ribonuclease H"/>
    <property type="match status" value="1"/>
</dbReference>
<reference evidence="2 3" key="1">
    <citation type="journal article" date="2019" name="Genome Biol. Evol.">
        <title>Insights into the evolution of the New World diploid cottons (Gossypium, subgenus Houzingenia) based on genome sequencing.</title>
        <authorList>
            <person name="Grover C.E."/>
            <person name="Arick M.A. 2nd"/>
            <person name="Thrash A."/>
            <person name="Conover J.L."/>
            <person name="Sanders W.S."/>
            <person name="Peterson D.G."/>
            <person name="Frelichowski J.E."/>
            <person name="Scheffler J.A."/>
            <person name="Scheffler B.E."/>
            <person name="Wendel J.F."/>
        </authorList>
    </citation>
    <scope>NUCLEOTIDE SEQUENCE [LARGE SCALE GENOMIC DNA]</scope>
    <source>
        <strain evidence="2">8</strain>
        <tissue evidence="2">Leaf</tissue>
    </source>
</reference>
<name>A0A7J8QMM4_GOSRA</name>
<dbReference type="InterPro" id="IPR012337">
    <property type="entry name" value="RNaseH-like_sf"/>
</dbReference>